<dbReference type="RefSeq" id="WP_184137944.1">
    <property type="nucleotide sequence ID" value="NZ_JACHFL010000026.1"/>
</dbReference>
<evidence type="ECO:0000313" key="2">
    <source>
        <dbReference type="EMBL" id="MBB5366054.1"/>
    </source>
</evidence>
<dbReference type="Proteomes" id="UP000552709">
    <property type="component" value="Unassembled WGS sequence"/>
</dbReference>
<keyword evidence="1" id="KW-0812">Transmembrane</keyword>
<feature type="transmembrane region" description="Helical" evidence="1">
    <location>
        <begin position="47"/>
        <end position="65"/>
    </location>
</feature>
<sequence>MSEQTRQSVLAGIKTTLNQQANELGERVARGLKNGFTASMTRMFGTSLWFIVVGLLVVPFIPVIPMRGATNVTKREQQADGKPAASD</sequence>
<accession>A0A7W8K2F7</accession>
<reference evidence="2 3" key="1">
    <citation type="submission" date="2020-08" db="EMBL/GenBank/DDBJ databases">
        <title>Genomic Encyclopedia of Type Strains, Phase IV (KMG-IV): sequencing the most valuable type-strain genomes for metagenomic binning, comparative biology and taxonomic classification.</title>
        <authorList>
            <person name="Goeker M."/>
        </authorList>
    </citation>
    <scope>NUCLEOTIDE SEQUENCE [LARGE SCALE GENOMIC DNA]</scope>
    <source>
        <strain evidence="2 3">DSM 27939</strain>
    </source>
</reference>
<protein>
    <submittedName>
        <fullName evidence="2">Uncharacterized protein</fullName>
    </submittedName>
</protein>
<organism evidence="2 3">
    <name type="scientific">Deinococcus humi</name>
    <dbReference type="NCBI Taxonomy" id="662880"/>
    <lineage>
        <taxon>Bacteria</taxon>
        <taxon>Thermotogati</taxon>
        <taxon>Deinococcota</taxon>
        <taxon>Deinococci</taxon>
        <taxon>Deinococcales</taxon>
        <taxon>Deinococcaceae</taxon>
        <taxon>Deinococcus</taxon>
    </lineage>
</organism>
<comment type="caution">
    <text evidence="2">The sequence shown here is derived from an EMBL/GenBank/DDBJ whole genome shotgun (WGS) entry which is preliminary data.</text>
</comment>
<keyword evidence="1" id="KW-1133">Transmembrane helix</keyword>
<evidence type="ECO:0000256" key="1">
    <source>
        <dbReference type="SAM" id="Phobius"/>
    </source>
</evidence>
<dbReference type="EMBL" id="JACHFL010000026">
    <property type="protein sequence ID" value="MBB5366054.1"/>
    <property type="molecule type" value="Genomic_DNA"/>
</dbReference>
<dbReference type="AlphaFoldDB" id="A0A7W8K2F7"/>
<name>A0A7W8K2F7_9DEIO</name>
<evidence type="ECO:0000313" key="3">
    <source>
        <dbReference type="Proteomes" id="UP000552709"/>
    </source>
</evidence>
<keyword evidence="3" id="KW-1185">Reference proteome</keyword>
<proteinExistence type="predicted"/>
<gene>
    <name evidence="2" type="ORF">HNQ08_005180</name>
</gene>
<keyword evidence="1" id="KW-0472">Membrane</keyword>